<sequence length="491" mass="53663">MGRTLFPVVACLPILSACHERQAVSPPPRAADPVPVPRQSSVLTVPIEGEAEIIRRAIETAIPQLLWSIDEPATQCIPPQRVKLLGKRIKITPKITCAIHGTVSRHAIRLRGEGQDIVADMPISARITARDVRGLLKGETATGVAMAHARIRLMLTSDWRLTGRIKLSYDWTTPPGIDFLGQRIRFAEKADEKLQPIVRQLKRDLPRHLSQVHLRTKVEHLWRQGFATLELNERNPAVWMRLTPQKLLYGGYVLQENKLRLDLGLAALTETFVGPRPADPTPTPLLPPAHTHVDGSFALMIPVTADYAELEPVILRALRKRAARPFDLPKLGPIIARFDKLVAYGTTGNRIAVGVTLAARPASGKVGDTHGTVWLTARPVNQPNSALVHFEDLQVTGTSDGIGGDILIALAGSPAFSAAIAGALSQNFTHDLEDLKGKIRRAIGERKTPHFRIRTNLDSTEIGQISAHGQGLYLPVRATGRASIRYAGGPL</sequence>
<dbReference type="InterPro" id="IPR025515">
    <property type="entry name" value="DUF4403"/>
</dbReference>
<reference evidence="1 2" key="1">
    <citation type="submission" date="2020-07" db="EMBL/GenBank/DDBJ databases">
        <title>Whole genome sequence of Sphingobium yanoikuyae A3.</title>
        <authorList>
            <person name="Han S.-S."/>
        </authorList>
    </citation>
    <scope>NUCLEOTIDE SEQUENCE [LARGE SCALE GENOMIC DNA]</scope>
    <source>
        <strain evidence="1 2">A3</strain>
    </source>
</reference>
<gene>
    <name evidence="1" type="ORF">H3V42_17625</name>
</gene>
<accession>A0A9X7YFV2</accession>
<protein>
    <submittedName>
        <fullName evidence="1">DUF4403 family protein</fullName>
    </submittedName>
</protein>
<dbReference type="AlphaFoldDB" id="A0A9X7YFV2"/>
<evidence type="ECO:0000313" key="1">
    <source>
        <dbReference type="EMBL" id="QNG49105.1"/>
    </source>
</evidence>
<dbReference type="Proteomes" id="UP000515377">
    <property type="component" value="Chromosome"/>
</dbReference>
<evidence type="ECO:0000313" key="2">
    <source>
        <dbReference type="Proteomes" id="UP000515377"/>
    </source>
</evidence>
<organism evidence="1 2">
    <name type="scientific">Sphingobium yanoikuyae</name>
    <name type="common">Sphingomonas yanoikuyae</name>
    <dbReference type="NCBI Taxonomy" id="13690"/>
    <lineage>
        <taxon>Bacteria</taxon>
        <taxon>Pseudomonadati</taxon>
        <taxon>Pseudomonadota</taxon>
        <taxon>Alphaproteobacteria</taxon>
        <taxon>Sphingomonadales</taxon>
        <taxon>Sphingomonadaceae</taxon>
        <taxon>Sphingobium</taxon>
    </lineage>
</organism>
<name>A0A9X7YFV2_SPHYA</name>
<proteinExistence type="predicted"/>
<dbReference type="Pfam" id="PF14356">
    <property type="entry name" value="DUF4403"/>
    <property type="match status" value="1"/>
</dbReference>
<dbReference type="PROSITE" id="PS51257">
    <property type="entry name" value="PROKAR_LIPOPROTEIN"/>
    <property type="match status" value="1"/>
</dbReference>
<dbReference type="EMBL" id="CP060122">
    <property type="protein sequence ID" value="QNG49105.1"/>
    <property type="molecule type" value="Genomic_DNA"/>
</dbReference>